<evidence type="ECO:0000256" key="1">
    <source>
        <dbReference type="ARBA" id="ARBA00022737"/>
    </source>
</evidence>
<protein>
    <submittedName>
        <fullName evidence="4">DUF2225 domain-containing protein</fullName>
    </submittedName>
</protein>
<accession>A0A7D5EFM8</accession>
<dbReference type="PROSITE" id="PS50005">
    <property type="entry name" value="TPR"/>
    <property type="match status" value="1"/>
</dbReference>
<evidence type="ECO:0000256" key="2">
    <source>
        <dbReference type="ARBA" id="ARBA00022803"/>
    </source>
</evidence>
<dbReference type="KEGG" id="mzi:HWN40_11525"/>
<dbReference type="InterPro" id="IPR011990">
    <property type="entry name" value="TPR-like_helical_dom_sf"/>
</dbReference>
<dbReference type="EMBL" id="CP058215">
    <property type="protein sequence ID" value="QLC50816.1"/>
    <property type="molecule type" value="Genomic_DNA"/>
</dbReference>
<dbReference type="PANTHER" id="PTHR45641">
    <property type="entry name" value="TETRATRICOPEPTIDE REPEAT PROTEIN (AFU_ORTHOLOGUE AFUA_6G03870)"/>
    <property type="match status" value="1"/>
</dbReference>
<dbReference type="OrthoDB" id="141889at2157"/>
<dbReference type="RefSeq" id="WP_176965871.1">
    <property type="nucleotide sequence ID" value="NZ_CP058215.1"/>
</dbReference>
<keyword evidence="2 3" id="KW-0802">TPR repeat</keyword>
<dbReference type="SMART" id="SM00028">
    <property type="entry name" value="TPR"/>
    <property type="match status" value="9"/>
</dbReference>
<keyword evidence="5" id="KW-1185">Reference proteome</keyword>
<evidence type="ECO:0000256" key="3">
    <source>
        <dbReference type="PROSITE-ProRule" id="PRU00339"/>
    </source>
</evidence>
<organism evidence="4 5">
    <name type="scientific">Methanolobus zinderi</name>
    <dbReference type="NCBI Taxonomy" id="536044"/>
    <lineage>
        <taxon>Archaea</taxon>
        <taxon>Methanobacteriati</taxon>
        <taxon>Methanobacteriota</taxon>
        <taxon>Stenosarchaea group</taxon>
        <taxon>Methanomicrobia</taxon>
        <taxon>Methanosarcinales</taxon>
        <taxon>Methanosarcinaceae</taxon>
        <taxon>Methanolobus</taxon>
    </lineage>
</organism>
<sequence>MAVRHLNRGVSFIEKGLYADAIQALEQAEEEARDTDTSDILETVLHSYADLLLSEGKEEKAFEKYTEAAEIITELSGKGYETTEESAGIFSSIAPILEKKGNSSEAIQKYELSVRAYEKLIERESDNVTHRSNAASTLNNLGALLAENKDYKTAQENFQKALDIMEEIPEDKKQDISFQFKMATILGNLLDLEADAGQLEDSEDRYRQLVDTYRNIVQADPSEKSYKERLSLALGTYGDRLALLGKKDESKDAYKEALEILDICDEPDSECALKKVTILNKLASHFAEQQYHESAKNNLIKALDILEKLLEANPADSEIRRRTVAILGELNSLVETEEASEAKLSSYGLIERLSEKLLETDPSNTSYRLNVAFSRNIKGNILAGLNRNEEAVSELRSAIDITSEETQLETDDTYASSVSILINDLELFADHLDDREEQLQIYGTVLNRFELLAESYPENTTVKASIAGVLEKIAGIMTEKENYENSEFILNEAVAIYDELLSLEPDNEEYPDKLSSVLLSLADLKSGLKDHEGSLELYLRLFRMKPENRDTGEKIDATLTEMEKLAEDTKSKDSLLAEYKKLLGIREELVESDSGNTQYNHSFTRLKEKIAALLIDTGRAREGIEILISTLSARESPSAISMISNSLEKFRNSIQTEADISKQIRDYGLLLEVYDRLADMELTDESILEDKAEILERIAALYDESGSAEKARDHYEYALSVYTQIYSARPPEVSGLVKTGNLKCRLASLLTDTGHREDAEKMFRSSLDDFQNLLEDEPYSISYQENAAYILNNLGYLLLEEGLFREAKPLYENALKIYIHILDLEPDNASCKANAACTLNNLGYILENTGREKDALWMYEKARELGEDNS</sequence>
<proteinExistence type="predicted"/>
<dbReference type="GeneID" id="55822314"/>
<dbReference type="PANTHER" id="PTHR45641:SF19">
    <property type="entry name" value="NEPHROCYSTIN-3"/>
    <property type="match status" value="1"/>
</dbReference>
<dbReference type="InterPro" id="IPR019734">
    <property type="entry name" value="TPR_rpt"/>
</dbReference>
<dbReference type="Pfam" id="PF13374">
    <property type="entry name" value="TPR_10"/>
    <property type="match status" value="1"/>
</dbReference>
<evidence type="ECO:0000313" key="4">
    <source>
        <dbReference type="EMBL" id="QLC50816.1"/>
    </source>
</evidence>
<keyword evidence="1" id="KW-0677">Repeat</keyword>
<gene>
    <name evidence="4" type="ORF">HWN40_11525</name>
</gene>
<evidence type="ECO:0000313" key="5">
    <source>
        <dbReference type="Proteomes" id="UP000509594"/>
    </source>
</evidence>
<reference evidence="4 5" key="1">
    <citation type="submission" date="2020-06" db="EMBL/GenBank/DDBJ databases">
        <title>Methanolobus halotolerans sp. nov., isolated from a saline lake Tus in Siberia.</title>
        <authorList>
            <person name="Shen Y."/>
            <person name="Chen S.-C."/>
            <person name="Lai M.-C."/>
            <person name="Huang H.-H."/>
            <person name="Chiu H.-H."/>
            <person name="Tang S.-L."/>
            <person name="Rogozin D.Y."/>
            <person name="Degermendzhy A.G."/>
        </authorList>
    </citation>
    <scope>NUCLEOTIDE SEQUENCE [LARGE SCALE GENOMIC DNA]</scope>
    <source>
        <strain evidence="4 5">DSM 21339</strain>
    </source>
</reference>
<dbReference type="SUPFAM" id="SSF48452">
    <property type="entry name" value="TPR-like"/>
    <property type="match status" value="4"/>
</dbReference>
<dbReference type="Proteomes" id="UP000509594">
    <property type="component" value="Chromosome"/>
</dbReference>
<dbReference type="AlphaFoldDB" id="A0A7D5EFM8"/>
<feature type="repeat" description="TPR" evidence="3">
    <location>
        <begin position="135"/>
        <end position="168"/>
    </location>
</feature>
<dbReference type="Pfam" id="PF13424">
    <property type="entry name" value="TPR_12"/>
    <property type="match status" value="1"/>
</dbReference>
<dbReference type="Gene3D" id="1.25.40.10">
    <property type="entry name" value="Tetratricopeptide repeat domain"/>
    <property type="match status" value="5"/>
</dbReference>
<name>A0A7D5EFM8_9EURY</name>